<proteinExistence type="predicted"/>
<evidence type="ECO:0000313" key="4">
    <source>
        <dbReference type="EMBL" id="MFD1511575.1"/>
    </source>
</evidence>
<evidence type="ECO:0000313" key="5">
    <source>
        <dbReference type="Proteomes" id="UP001597186"/>
    </source>
</evidence>
<reference evidence="5" key="1">
    <citation type="journal article" date="2019" name="Int. J. Syst. Evol. Microbiol.">
        <title>The Global Catalogue of Microorganisms (GCM) 10K type strain sequencing project: providing services to taxonomists for standard genome sequencing and annotation.</title>
        <authorList>
            <consortium name="The Broad Institute Genomics Platform"/>
            <consortium name="The Broad Institute Genome Sequencing Center for Infectious Disease"/>
            <person name="Wu L."/>
            <person name="Ma J."/>
        </authorList>
    </citation>
    <scope>NUCLEOTIDE SEQUENCE [LARGE SCALE GENOMIC DNA]</scope>
    <source>
        <strain evidence="5">CGMCC 1.12477</strain>
    </source>
</reference>
<evidence type="ECO:0000256" key="2">
    <source>
        <dbReference type="SAM" id="MobiDB-lite"/>
    </source>
</evidence>
<name>A0ABW4EJI6_9RHOB</name>
<gene>
    <name evidence="4" type="ORF">ACFTOW_19495</name>
</gene>
<keyword evidence="3" id="KW-0812">Transmembrane</keyword>
<feature type="compositionally biased region" description="Basic and acidic residues" evidence="2">
    <location>
        <begin position="130"/>
        <end position="147"/>
    </location>
</feature>
<sequence>MARKKKPEDSRIDDKQEIVDAVIVPEDETDKTIPDEATDTVAADQPDKMTDAPETVAADAGLDTLTATEGSDTIIAAEDAPELSDIQEPQTEITEQQAEPVTLDEPSGHDSSAVREADDTLAGDDATEAPSDHDTPPDDLRDIRPADELPADDPNAIADDPNSGKDTPWTKDTAKETVPDPQPAPAPPPQQVIVRKGGFFPLLLGGIVAAAIGFGAARFVLPEGWPWPGATDDTLAQDVAAQGTRIDDLAGTVDGIDLTPIEDRVAGLGDAVDTITTRLDEIATRLDETTDRLDTLEQRPIVQADGEDSGATSALAAELRDLQSSVEAQRAELDALIAEAQAQEEQAQADAQQAETAAQQALARAALARIQTALDTGSDFSGAVTDLRDTGVDVPAALADATGGVPTLAELQAEFPEAARPALSAARRSSGEADGLGGFLRTQLGVRSLEPQVGNSPDAILSRAEAALRDGRLADTLAELNTLPPEGKTVMSDWIARAETRQNAVAAANELTQSLSAD</sequence>
<feature type="transmembrane region" description="Helical" evidence="3">
    <location>
        <begin position="199"/>
        <end position="221"/>
    </location>
</feature>
<feature type="region of interest" description="Disordered" evidence="2">
    <location>
        <begin position="25"/>
        <end position="51"/>
    </location>
</feature>
<accession>A0ABW4EJI6</accession>
<keyword evidence="1" id="KW-0175">Coiled coil</keyword>
<feature type="compositionally biased region" description="Low complexity" evidence="2">
    <location>
        <begin position="152"/>
        <end position="161"/>
    </location>
</feature>
<feature type="compositionally biased region" description="Basic and acidic residues" evidence="2">
    <location>
        <begin position="168"/>
        <end position="178"/>
    </location>
</feature>
<feature type="compositionally biased region" description="Basic and acidic residues" evidence="2">
    <location>
        <begin position="106"/>
        <end position="118"/>
    </location>
</feature>
<organism evidence="4 5">
    <name type="scientific">Lacimonas salitolerans</name>
    <dbReference type="NCBI Taxonomy" id="1323750"/>
    <lineage>
        <taxon>Bacteria</taxon>
        <taxon>Pseudomonadati</taxon>
        <taxon>Pseudomonadota</taxon>
        <taxon>Alphaproteobacteria</taxon>
        <taxon>Rhodobacterales</taxon>
        <taxon>Paracoccaceae</taxon>
        <taxon>Lacimonas</taxon>
    </lineage>
</organism>
<comment type="caution">
    <text evidence="4">The sequence shown here is derived from an EMBL/GenBank/DDBJ whole genome shotgun (WGS) entry which is preliminary data.</text>
</comment>
<keyword evidence="5" id="KW-1185">Reference proteome</keyword>
<evidence type="ECO:0000256" key="3">
    <source>
        <dbReference type="SAM" id="Phobius"/>
    </source>
</evidence>
<feature type="compositionally biased region" description="Low complexity" evidence="2">
    <location>
        <begin position="86"/>
        <end position="100"/>
    </location>
</feature>
<dbReference type="Proteomes" id="UP001597186">
    <property type="component" value="Unassembled WGS sequence"/>
</dbReference>
<feature type="region of interest" description="Disordered" evidence="2">
    <location>
        <begin position="69"/>
        <end position="191"/>
    </location>
</feature>
<evidence type="ECO:0000256" key="1">
    <source>
        <dbReference type="SAM" id="Coils"/>
    </source>
</evidence>
<protein>
    <submittedName>
        <fullName evidence="4">COG4223 family protein</fullName>
    </submittedName>
</protein>
<dbReference type="RefSeq" id="WP_379918910.1">
    <property type="nucleotide sequence ID" value="NZ_JBHUDD010000160.1"/>
</dbReference>
<dbReference type="EMBL" id="JBHUDD010000160">
    <property type="protein sequence ID" value="MFD1511575.1"/>
    <property type="molecule type" value="Genomic_DNA"/>
</dbReference>
<feature type="compositionally biased region" description="Pro residues" evidence="2">
    <location>
        <begin position="180"/>
        <end position="190"/>
    </location>
</feature>
<keyword evidence="3" id="KW-0472">Membrane</keyword>
<keyword evidence="3" id="KW-1133">Transmembrane helix</keyword>
<feature type="coiled-coil region" evidence="1">
    <location>
        <begin position="279"/>
        <end position="364"/>
    </location>
</feature>